<protein>
    <submittedName>
        <fullName evidence="2">Uncharacterized protein</fullName>
    </submittedName>
</protein>
<dbReference type="EMBL" id="AP018827">
    <property type="protein sequence ID" value="BBF80875.1"/>
    <property type="molecule type" value="Genomic_DNA"/>
</dbReference>
<accession>A0A3G9G4R6</accession>
<keyword evidence="1" id="KW-0472">Membrane</keyword>
<reference evidence="3" key="2">
    <citation type="journal article" date="2017" name="Plant Physiol. Biochem.">
        <title>Differential oxidative and antioxidative response of duckweed Lemna minor toward plant growth promoting/inhibiting bacteria.</title>
        <authorList>
            <person name="Ishizawa H."/>
            <person name="Kuroda M."/>
            <person name="Morikawa M."/>
            <person name="Ike M."/>
        </authorList>
    </citation>
    <scope>NUCLEOTIDE SEQUENCE [LARGE SCALE GENOMIC DNA]</scope>
    <source>
        <strain evidence="3">M6</strain>
    </source>
</reference>
<name>A0A3G9G4R6_9CAUL</name>
<evidence type="ECO:0000256" key="1">
    <source>
        <dbReference type="SAM" id="Phobius"/>
    </source>
</evidence>
<organism evidence="2 3">
    <name type="scientific">Asticcacaulis excentricus</name>
    <dbReference type="NCBI Taxonomy" id="78587"/>
    <lineage>
        <taxon>Bacteria</taxon>
        <taxon>Pseudomonadati</taxon>
        <taxon>Pseudomonadota</taxon>
        <taxon>Alphaproteobacteria</taxon>
        <taxon>Caulobacterales</taxon>
        <taxon>Caulobacteraceae</taxon>
        <taxon>Asticcacaulis</taxon>
    </lineage>
</organism>
<reference evidence="3" key="1">
    <citation type="journal article" date="2017" name="Biotechnol. Biofuels">
        <title>Evaluation of environmental bacterial communities as a factor affecting the growth of duckweed Lemna minor.</title>
        <authorList>
            <person name="Ishizawa H."/>
            <person name="Kuroda M."/>
            <person name="Morikawa M."/>
            <person name="Ike M."/>
        </authorList>
    </citation>
    <scope>NUCLEOTIDE SEQUENCE [LARGE SCALE GENOMIC DNA]</scope>
    <source>
        <strain evidence="3">M6</strain>
    </source>
</reference>
<evidence type="ECO:0000313" key="3">
    <source>
        <dbReference type="Proteomes" id="UP000278756"/>
    </source>
</evidence>
<keyword evidence="1" id="KW-0812">Transmembrane</keyword>
<dbReference type="Proteomes" id="UP000278756">
    <property type="component" value="Chromosome 1"/>
</dbReference>
<proteinExistence type="predicted"/>
<dbReference type="AlphaFoldDB" id="A0A3G9G4R6"/>
<feature type="transmembrane region" description="Helical" evidence="1">
    <location>
        <begin position="101"/>
        <end position="125"/>
    </location>
</feature>
<gene>
    <name evidence="2" type="ORF">EM6_1468</name>
</gene>
<keyword evidence="1" id="KW-1133">Transmembrane helix</keyword>
<sequence>MSLILGGIMGYDISSGTGLMRNNPTVAYVVVGFVLIAAMAVSVFWWLTIDEAQREAHKWAWYWGGSSGLLISVFAFVAALAGGDALMMPYVRFMDYEGHLVALGMITSLAPAIIGYGIAWLIWWLRHR</sequence>
<feature type="transmembrane region" description="Helical" evidence="1">
    <location>
        <begin position="26"/>
        <end position="47"/>
    </location>
</feature>
<evidence type="ECO:0000313" key="2">
    <source>
        <dbReference type="EMBL" id="BBF80875.1"/>
    </source>
</evidence>
<feature type="transmembrane region" description="Helical" evidence="1">
    <location>
        <begin position="59"/>
        <end position="81"/>
    </location>
</feature>